<dbReference type="Gene3D" id="3.10.450.160">
    <property type="entry name" value="inner membrane protein cigr"/>
    <property type="match status" value="1"/>
</dbReference>
<dbReference type="NCBIfam" id="NF040487">
    <property type="entry name" value="T3SS_CigR_fam"/>
    <property type="match status" value="1"/>
</dbReference>
<dbReference type="AlphaFoldDB" id="A0A1H9E293"/>
<sequence>MRITEIQQNLARGKPLPPGIAKTLDARLLDQLPHSDGYEWMQAGVDLILVTVAPGEIHELLKGAFD</sequence>
<reference evidence="1 2" key="1">
    <citation type="submission" date="2016-10" db="EMBL/GenBank/DDBJ databases">
        <authorList>
            <person name="de Groot N.N."/>
        </authorList>
    </citation>
    <scope>NUCLEOTIDE SEQUENCE [LARGE SCALE GENOMIC DNA]</scope>
    <source>
        <strain evidence="1 2">LMG 27941</strain>
    </source>
</reference>
<dbReference type="EMBL" id="FOEQ01000002">
    <property type="protein sequence ID" value="SEQ19794.1"/>
    <property type="molecule type" value="Genomic_DNA"/>
</dbReference>
<name>A0A1H9E293_9PSED</name>
<organism evidence="1 2">
    <name type="scientific">Pseudomonas soli</name>
    <dbReference type="NCBI Taxonomy" id="1306993"/>
    <lineage>
        <taxon>Bacteria</taxon>
        <taxon>Pseudomonadati</taxon>
        <taxon>Pseudomonadota</taxon>
        <taxon>Gammaproteobacteria</taxon>
        <taxon>Pseudomonadales</taxon>
        <taxon>Pseudomonadaceae</taxon>
        <taxon>Pseudomonas</taxon>
    </lineage>
</organism>
<proteinExistence type="predicted"/>
<protein>
    <submittedName>
        <fullName evidence="1">Uncharacterized protein</fullName>
    </submittedName>
</protein>
<accession>A0A1H9E293</accession>
<evidence type="ECO:0000313" key="2">
    <source>
        <dbReference type="Proteomes" id="UP000199221"/>
    </source>
</evidence>
<dbReference type="Proteomes" id="UP000199221">
    <property type="component" value="Unassembled WGS sequence"/>
</dbReference>
<gene>
    <name evidence="1" type="ORF">SAMN05216230_102154</name>
</gene>
<evidence type="ECO:0000313" key="1">
    <source>
        <dbReference type="EMBL" id="SEQ19794.1"/>
    </source>
</evidence>